<evidence type="ECO:0000256" key="5">
    <source>
        <dbReference type="SAM" id="Phobius"/>
    </source>
</evidence>
<organism evidence="7 8">
    <name type="scientific">Mesonia ostreae</name>
    <dbReference type="NCBI Taxonomy" id="861110"/>
    <lineage>
        <taxon>Bacteria</taxon>
        <taxon>Pseudomonadati</taxon>
        <taxon>Bacteroidota</taxon>
        <taxon>Flavobacteriia</taxon>
        <taxon>Flavobacteriales</taxon>
        <taxon>Flavobacteriaceae</taxon>
        <taxon>Mesonia</taxon>
    </lineage>
</organism>
<feature type="transmembrane region" description="Helical" evidence="5">
    <location>
        <begin position="31"/>
        <end position="51"/>
    </location>
</feature>
<name>A0ABU2KEE1_9FLAO</name>
<feature type="transmembrane region" description="Helical" evidence="5">
    <location>
        <begin position="115"/>
        <end position="132"/>
    </location>
</feature>
<dbReference type="InterPro" id="IPR006694">
    <property type="entry name" value="Fatty_acid_hydroxylase"/>
</dbReference>
<dbReference type="InterPro" id="IPR050307">
    <property type="entry name" value="Sterol_Desaturase_Related"/>
</dbReference>
<gene>
    <name evidence="7" type="ORF">RLT85_00315</name>
</gene>
<keyword evidence="4 5" id="KW-0472">Membrane</keyword>
<keyword evidence="2 5" id="KW-0812">Transmembrane</keyword>
<comment type="subcellular location">
    <subcellularLocation>
        <location evidence="1">Membrane</location>
    </subcellularLocation>
</comment>
<dbReference type="Pfam" id="PF04116">
    <property type="entry name" value="FA_hydroxylase"/>
    <property type="match status" value="1"/>
</dbReference>
<evidence type="ECO:0000259" key="6">
    <source>
        <dbReference type="Pfam" id="PF04116"/>
    </source>
</evidence>
<dbReference type="Proteomes" id="UP001182991">
    <property type="component" value="Unassembled WGS sequence"/>
</dbReference>
<comment type="caution">
    <text evidence="7">The sequence shown here is derived from an EMBL/GenBank/DDBJ whole genome shotgun (WGS) entry which is preliminary data.</text>
</comment>
<evidence type="ECO:0000313" key="7">
    <source>
        <dbReference type="EMBL" id="MDT0293073.1"/>
    </source>
</evidence>
<accession>A0ABU2KEE1</accession>
<protein>
    <submittedName>
        <fullName evidence="7">Sterol desaturase family protein</fullName>
        <ecNumber evidence="7">1.-.-.-</ecNumber>
    </submittedName>
</protein>
<feature type="transmembrane region" description="Helical" evidence="5">
    <location>
        <begin position="63"/>
        <end position="84"/>
    </location>
</feature>
<feature type="domain" description="Fatty acid hydroxylase" evidence="6">
    <location>
        <begin position="119"/>
        <end position="255"/>
    </location>
</feature>
<evidence type="ECO:0000256" key="3">
    <source>
        <dbReference type="ARBA" id="ARBA00022989"/>
    </source>
</evidence>
<evidence type="ECO:0000256" key="4">
    <source>
        <dbReference type="ARBA" id="ARBA00023136"/>
    </source>
</evidence>
<evidence type="ECO:0000313" key="8">
    <source>
        <dbReference type="Proteomes" id="UP001182991"/>
    </source>
</evidence>
<evidence type="ECO:0000256" key="2">
    <source>
        <dbReference type="ARBA" id="ARBA00022692"/>
    </source>
</evidence>
<reference evidence="8" key="1">
    <citation type="submission" date="2023-07" db="EMBL/GenBank/DDBJ databases">
        <title>Isolating and identifying novel microbial strains from the Mariana Trench.</title>
        <authorList>
            <person name="Fu H."/>
        </authorList>
    </citation>
    <scope>NUCLEOTIDE SEQUENCE [LARGE SCALE GENOMIC DNA]</scope>
    <source>
        <strain evidence="8">T-y2</strain>
    </source>
</reference>
<keyword evidence="3 5" id="KW-1133">Transmembrane helix</keyword>
<dbReference type="EC" id="1.-.-.-" evidence="7"/>
<keyword evidence="8" id="KW-1185">Reference proteome</keyword>
<proteinExistence type="predicted"/>
<dbReference type="RefSeq" id="WP_311400379.1">
    <property type="nucleotide sequence ID" value="NZ_JAVRBG010000001.1"/>
</dbReference>
<dbReference type="EMBL" id="JAVRBG010000001">
    <property type="protein sequence ID" value="MDT0293073.1"/>
    <property type="molecule type" value="Genomic_DNA"/>
</dbReference>
<dbReference type="GO" id="GO:0016491">
    <property type="term" value="F:oxidoreductase activity"/>
    <property type="evidence" value="ECO:0007669"/>
    <property type="project" value="UniProtKB-KW"/>
</dbReference>
<sequence>MNKYLKIIQDSFTGYFNYLVEEIANPSLYNYFYWLIGLSLLVWVLEIVIPWRRNQRILRKDFWLDSFYILFNFFLFSLVGYNAISNVGVELFNDVLSLFGITNLVAIEVQHFPQWVQLLIMFVIADFIQWNVHRQLHRRPWLWEFHKVHHSVKEMAFAAQFRFHFMETIFYKSVQYIPLAMIGFGIQQFFVVHMFAVFIGHLNHANLGWSYGYFGYIINNPKMHIWHHSKELPEKFKKGMNFGLSLSIWDYLFRTAYIPKNGKNIELGFEGDEDFPGGFVHQTMHPFQKKHYKN</sequence>
<dbReference type="PANTHER" id="PTHR11863">
    <property type="entry name" value="STEROL DESATURASE"/>
    <property type="match status" value="1"/>
</dbReference>
<keyword evidence="7" id="KW-0560">Oxidoreductase</keyword>
<feature type="transmembrane region" description="Helical" evidence="5">
    <location>
        <begin position="176"/>
        <end position="199"/>
    </location>
</feature>
<evidence type="ECO:0000256" key="1">
    <source>
        <dbReference type="ARBA" id="ARBA00004370"/>
    </source>
</evidence>